<evidence type="ECO:0000259" key="3">
    <source>
        <dbReference type="Pfam" id="PF01882"/>
    </source>
</evidence>
<protein>
    <submittedName>
        <fullName evidence="4">DUF58 domain-containing protein</fullName>
    </submittedName>
</protein>
<proteinExistence type="predicted"/>
<keyword evidence="2" id="KW-0812">Transmembrane</keyword>
<evidence type="ECO:0000256" key="1">
    <source>
        <dbReference type="SAM" id="MobiDB-lite"/>
    </source>
</evidence>
<feature type="region of interest" description="Disordered" evidence="1">
    <location>
        <begin position="121"/>
        <end position="148"/>
    </location>
</feature>
<evidence type="ECO:0000313" key="5">
    <source>
        <dbReference type="Proteomes" id="UP001594351"/>
    </source>
</evidence>
<dbReference type="Pfam" id="PF01882">
    <property type="entry name" value="DUF58"/>
    <property type="match status" value="1"/>
</dbReference>
<keyword evidence="2" id="KW-0472">Membrane</keyword>
<feature type="domain" description="DUF58" evidence="3">
    <location>
        <begin position="246"/>
        <end position="355"/>
    </location>
</feature>
<keyword evidence="2" id="KW-1133">Transmembrane helix</keyword>
<feature type="transmembrane region" description="Helical" evidence="2">
    <location>
        <begin position="20"/>
        <end position="36"/>
    </location>
</feature>
<dbReference type="EMBL" id="JBHPBY010000177">
    <property type="protein sequence ID" value="MFC1851324.1"/>
    <property type="molecule type" value="Genomic_DNA"/>
</dbReference>
<organism evidence="4 5">
    <name type="scientific">candidate division CSSED10-310 bacterium</name>
    <dbReference type="NCBI Taxonomy" id="2855610"/>
    <lineage>
        <taxon>Bacteria</taxon>
        <taxon>Bacteria division CSSED10-310</taxon>
    </lineage>
</organism>
<dbReference type="PANTHER" id="PTHR34351:SF1">
    <property type="entry name" value="SLR1927 PROTEIN"/>
    <property type="match status" value="1"/>
</dbReference>
<feature type="transmembrane region" description="Helical" evidence="2">
    <location>
        <begin position="42"/>
        <end position="64"/>
    </location>
</feature>
<comment type="caution">
    <text evidence="4">The sequence shown here is derived from an EMBL/GenBank/DDBJ whole genome shotgun (WGS) entry which is preliminary data.</text>
</comment>
<dbReference type="InterPro" id="IPR002881">
    <property type="entry name" value="DUF58"/>
</dbReference>
<dbReference type="PANTHER" id="PTHR34351">
    <property type="entry name" value="SLR1927 PROTEIN-RELATED"/>
    <property type="match status" value="1"/>
</dbReference>
<name>A0ABV6YYR1_UNCC1</name>
<evidence type="ECO:0000256" key="2">
    <source>
        <dbReference type="SAM" id="Phobius"/>
    </source>
</evidence>
<keyword evidence="5" id="KW-1185">Reference proteome</keyword>
<sequence length="437" mass="49830">MNWRILTSIMYRLNRRFTPHGLLVLSVLILSAFIGIDTYRTLAYQVFSLLFALAIISFISSLFFRINISAYRKLPRFGTVGEKLEYSVVLENHGDKVQDGLALIENMTDFRMSKGFTERPVAHSATMPGATNKTPKSRKKLKQGGGRQELKEVAVPRLAPQGVEEIRISIVPTSRGHLSLDNLIVARPDLFNLLKSFFTIRKSQEILILPKRYRLPPLDLPGQRKYQSGGVALAHSVGDSKEFASMRDYRPGDPLRRIHWRSWAKTGKPIVKEFEEEFFVRHALILDTFKHDVSEQIFEEAVSVAASFVCTVQTQESLLDLMFIGPEAYCFTSGRGLNTTDKMLEILAAVEPCQDKPFRSLIALVQSRAAFMSGCVCIFLEWNEDRRELIMLLKNMRIPVQVFVITTQDDLPPEKTIHHQNVHYLEVGRIEQGFRNI</sequence>
<dbReference type="Proteomes" id="UP001594351">
    <property type="component" value="Unassembled WGS sequence"/>
</dbReference>
<reference evidence="4 5" key="1">
    <citation type="submission" date="2024-09" db="EMBL/GenBank/DDBJ databases">
        <title>Laminarin stimulates single cell rates of sulfate reduction while oxygen inhibits transcriptomic activity in coastal marine sediment.</title>
        <authorList>
            <person name="Lindsay M."/>
            <person name="Orcutt B."/>
            <person name="Emerson D."/>
            <person name="Stepanauskas R."/>
            <person name="D'Angelo T."/>
        </authorList>
    </citation>
    <scope>NUCLEOTIDE SEQUENCE [LARGE SCALE GENOMIC DNA]</scope>
    <source>
        <strain evidence="4">SAG AM-311-K15</strain>
    </source>
</reference>
<gene>
    <name evidence="4" type="ORF">ACFL27_14095</name>
</gene>
<accession>A0ABV6YYR1</accession>
<evidence type="ECO:0000313" key="4">
    <source>
        <dbReference type="EMBL" id="MFC1851324.1"/>
    </source>
</evidence>